<sequence length="225" mass="24445">MGASEERARRGKMPIRGSTSQGTRNDDEDEDDDMMSEEEETDDDDVPWESNNEDGDKDDEVEGDNNDDGGMALQNAMFDIHLYNGPIQPPLPQSGSARLGRAGVGIAGSDRFWADRSDPDPRPETPATSAAGGIKPHLFQGRVFSAPVVSHTTTATKEGSSHAHKGKKPAAATSRSGRTVIVENLRIRLDEDELVMPKDKIIPTIPTSNRFAPLHQKQKEEPASS</sequence>
<evidence type="ECO:0000313" key="2">
    <source>
        <dbReference type="EMBL" id="MQM21731.1"/>
    </source>
</evidence>
<dbReference type="AlphaFoldDB" id="A0A843XRL4"/>
<evidence type="ECO:0000256" key="1">
    <source>
        <dbReference type="SAM" id="MobiDB-lite"/>
    </source>
</evidence>
<feature type="region of interest" description="Disordered" evidence="1">
    <location>
        <begin position="152"/>
        <end position="177"/>
    </location>
</feature>
<gene>
    <name evidence="2" type="ORF">Taro_054776</name>
</gene>
<evidence type="ECO:0000313" key="3">
    <source>
        <dbReference type="Proteomes" id="UP000652761"/>
    </source>
</evidence>
<feature type="compositionally biased region" description="Acidic residues" evidence="1">
    <location>
        <begin position="26"/>
        <end position="67"/>
    </location>
</feature>
<protein>
    <submittedName>
        <fullName evidence="2">Uncharacterized protein</fullName>
    </submittedName>
</protein>
<feature type="region of interest" description="Disordered" evidence="1">
    <location>
        <begin position="111"/>
        <end position="135"/>
    </location>
</feature>
<organism evidence="2 3">
    <name type="scientific">Colocasia esculenta</name>
    <name type="common">Wild taro</name>
    <name type="synonym">Arum esculentum</name>
    <dbReference type="NCBI Taxonomy" id="4460"/>
    <lineage>
        <taxon>Eukaryota</taxon>
        <taxon>Viridiplantae</taxon>
        <taxon>Streptophyta</taxon>
        <taxon>Embryophyta</taxon>
        <taxon>Tracheophyta</taxon>
        <taxon>Spermatophyta</taxon>
        <taxon>Magnoliopsida</taxon>
        <taxon>Liliopsida</taxon>
        <taxon>Araceae</taxon>
        <taxon>Aroideae</taxon>
        <taxon>Colocasieae</taxon>
        <taxon>Colocasia</taxon>
    </lineage>
</organism>
<feature type="compositionally biased region" description="Basic and acidic residues" evidence="1">
    <location>
        <begin position="112"/>
        <end position="123"/>
    </location>
</feature>
<accession>A0A843XRL4</accession>
<feature type="region of interest" description="Disordered" evidence="1">
    <location>
        <begin position="1"/>
        <end position="73"/>
    </location>
</feature>
<proteinExistence type="predicted"/>
<reference evidence="2" key="1">
    <citation type="submission" date="2017-07" db="EMBL/GenBank/DDBJ databases">
        <title>Taro Niue Genome Assembly and Annotation.</title>
        <authorList>
            <person name="Atibalentja N."/>
            <person name="Keating K."/>
            <person name="Fields C.J."/>
        </authorList>
    </citation>
    <scope>NUCLEOTIDE SEQUENCE</scope>
    <source>
        <strain evidence="2">Niue_2</strain>
        <tissue evidence="2">Leaf</tissue>
    </source>
</reference>
<feature type="region of interest" description="Disordered" evidence="1">
    <location>
        <begin position="84"/>
        <end position="103"/>
    </location>
</feature>
<dbReference type="Proteomes" id="UP000652761">
    <property type="component" value="Unassembled WGS sequence"/>
</dbReference>
<comment type="caution">
    <text evidence="2">The sequence shown here is derived from an EMBL/GenBank/DDBJ whole genome shotgun (WGS) entry which is preliminary data.</text>
</comment>
<name>A0A843XRL4_COLES</name>
<keyword evidence="3" id="KW-1185">Reference proteome</keyword>
<feature type="region of interest" description="Disordered" evidence="1">
    <location>
        <begin position="204"/>
        <end position="225"/>
    </location>
</feature>
<dbReference type="EMBL" id="NMUH01011495">
    <property type="protein sequence ID" value="MQM21731.1"/>
    <property type="molecule type" value="Genomic_DNA"/>
</dbReference>